<dbReference type="EMBL" id="CP126219">
    <property type="protein sequence ID" value="WIA20378.1"/>
    <property type="molecule type" value="Genomic_DNA"/>
</dbReference>
<name>A0ABY8UI86_TETOB</name>
<feature type="region of interest" description="Disordered" evidence="2">
    <location>
        <begin position="382"/>
        <end position="469"/>
    </location>
</feature>
<accession>A0ABY8UI86</accession>
<feature type="region of interest" description="Disordered" evidence="2">
    <location>
        <begin position="82"/>
        <end position="111"/>
    </location>
</feature>
<evidence type="ECO:0000256" key="2">
    <source>
        <dbReference type="SAM" id="MobiDB-lite"/>
    </source>
</evidence>
<sequence>MVFGGGKKQKDAEAAAERSRKEVLFWKDQLDHAVNEKKDLLERYTELYRHLYALEHANLTLTTENKELAHVLERTVHLQDERRSYAAPATPTSAASGASTPDGRSLQHSLTSTRAALKQADVRIAILEDRNLTLQQENDLLHKQNELLRSSEAAYQKEAQLLREELSNARGINDLTADETTKLLLDNSRLQQGVVAARSEVLHKDEMLRLLSAEINELNAKLEWYIHASSALGLDAPWDNHSLTAEHSSGSAPGSHPISMSPPTSLAGAAAPAAAPAASDVLLPLGESQEMPAADAAHAAAAANGLLVHRSSGSMTQRSAGGEGASPEVAAVEALAVALPLRMSTQVLRTSSQERRGTFSGQPITPRDMAELKHKLEQEGSSFALAPKSARSRGAASQAKPQPGSKDASSAGGSAALPPLPTPTGSNGGAAASSGGAAAVQQQQQQVLRVAPTAEEEAEGEEDDVDMLQGSPNLADALQRNLLRQPTPSLKLGAPQEDGAPACPTAAPTSGEQRCTAQIYSQYMQ</sequence>
<proteinExistence type="predicted"/>
<feature type="compositionally biased region" description="Acidic residues" evidence="2">
    <location>
        <begin position="454"/>
        <end position="466"/>
    </location>
</feature>
<feature type="compositionally biased region" description="Low complexity" evidence="2">
    <location>
        <begin position="86"/>
        <end position="101"/>
    </location>
</feature>
<protein>
    <recommendedName>
        <fullName evidence="5">Autophagy-related protein 16 domain-containing protein</fullName>
    </recommendedName>
</protein>
<reference evidence="3 4" key="1">
    <citation type="submission" date="2023-05" db="EMBL/GenBank/DDBJ databases">
        <title>A 100% complete, gapless, phased diploid assembly of the Scenedesmus obliquus UTEX 3031 genome.</title>
        <authorList>
            <person name="Biondi T.C."/>
            <person name="Hanschen E.R."/>
            <person name="Kwon T."/>
            <person name="Eng W."/>
            <person name="Kruse C.P.S."/>
            <person name="Koehler S.I."/>
            <person name="Kunde Y."/>
            <person name="Gleasner C.D."/>
            <person name="You Mak K.T."/>
            <person name="Polle J."/>
            <person name="Hovde B.T."/>
            <person name="Starkenburg S.R."/>
        </authorList>
    </citation>
    <scope>NUCLEOTIDE SEQUENCE [LARGE SCALE GENOMIC DNA]</scope>
    <source>
        <strain evidence="3 4">DOE0152z</strain>
    </source>
</reference>
<dbReference type="Proteomes" id="UP001244341">
    <property type="component" value="Chromosome 12b"/>
</dbReference>
<organism evidence="3 4">
    <name type="scientific">Tetradesmus obliquus</name>
    <name type="common">Green alga</name>
    <name type="synonym">Acutodesmus obliquus</name>
    <dbReference type="NCBI Taxonomy" id="3088"/>
    <lineage>
        <taxon>Eukaryota</taxon>
        <taxon>Viridiplantae</taxon>
        <taxon>Chlorophyta</taxon>
        <taxon>core chlorophytes</taxon>
        <taxon>Chlorophyceae</taxon>
        <taxon>CS clade</taxon>
        <taxon>Sphaeropleales</taxon>
        <taxon>Scenedesmaceae</taxon>
        <taxon>Tetradesmus</taxon>
    </lineage>
</organism>
<gene>
    <name evidence="3" type="ORF">OEZ85_004800</name>
</gene>
<feature type="compositionally biased region" description="Low complexity" evidence="2">
    <location>
        <begin position="408"/>
        <end position="447"/>
    </location>
</feature>
<feature type="region of interest" description="Disordered" evidence="2">
    <location>
        <begin position="245"/>
        <end position="268"/>
    </location>
</feature>
<evidence type="ECO:0000313" key="3">
    <source>
        <dbReference type="EMBL" id="WIA20378.1"/>
    </source>
</evidence>
<evidence type="ECO:0000313" key="4">
    <source>
        <dbReference type="Proteomes" id="UP001244341"/>
    </source>
</evidence>
<evidence type="ECO:0000256" key="1">
    <source>
        <dbReference type="SAM" id="Coils"/>
    </source>
</evidence>
<feature type="coiled-coil region" evidence="1">
    <location>
        <begin position="117"/>
        <end position="165"/>
    </location>
</feature>
<evidence type="ECO:0008006" key="5">
    <source>
        <dbReference type="Google" id="ProtNLM"/>
    </source>
</evidence>
<keyword evidence="4" id="KW-1185">Reference proteome</keyword>
<keyword evidence="1" id="KW-0175">Coiled coil</keyword>
<feature type="region of interest" description="Disordered" evidence="2">
    <location>
        <begin position="483"/>
        <end position="512"/>
    </location>
</feature>